<proteinExistence type="predicted"/>
<feature type="region of interest" description="Disordered" evidence="1">
    <location>
        <begin position="326"/>
        <end position="346"/>
    </location>
</feature>
<gene>
    <name evidence="2" type="ORF">PR048_030364</name>
</gene>
<protein>
    <submittedName>
        <fullName evidence="2">Uncharacterized protein</fullName>
    </submittedName>
</protein>
<comment type="caution">
    <text evidence="2">The sequence shown here is derived from an EMBL/GenBank/DDBJ whole genome shotgun (WGS) entry which is preliminary data.</text>
</comment>
<name>A0ABQ9G8S2_9NEOP</name>
<organism evidence="2 3">
    <name type="scientific">Dryococelus australis</name>
    <dbReference type="NCBI Taxonomy" id="614101"/>
    <lineage>
        <taxon>Eukaryota</taxon>
        <taxon>Metazoa</taxon>
        <taxon>Ecdysozoa</taxon>
        <taxon>Arthropoda</taxon>
        <taxon>Hexapoda</taxon>
        <taxon>Insecta</taxon>
        <taxon>Pterygota</taxon>
        <taxon>Neoptera</taxon>
        <taxon>Polyneoptera</taxon>
        <taxon>Phasmatodea</taxon>
        <taxon>Verophasmatodea</taxon>
        <taxon>Anareolatae</taxon>
        <taxon>Phasmatidae</taxon>
        <taxon>Eurycanthinae</taxon>
        <taxon>Dryococelus</taxon>
    </lineage>
</organism>
<reference evidence="2 3" key="1">
    <citation type="submission" date="2023-02" db="EMBL/GenBank/DDBJ databases">
        <title>LHISI_Scaffold_Assembly.</title>
        <authorList>
            <person name="Stuart O.P."/>
            <person name="Cleave R."/>
            <person name="Magrath M.J.L."/>
            <person name="Mikheyev A.S."/>
        </authorList>
    </citation>
    <scope>NUCLEOTIDE SEQUENCE [LARGE SCALE GENOMIC DNA]</scope>
    <source>
        <strain evidence="2">Daus_M_001</strain>
        <tissue evidence="2">Leg muscle</tissue>
    </source>
</reference>
<accession>A0ABQ9G8S2</accession>
<sequence>MQSCGKLECSDVTRRPTVSSTIFPVQLTKVSPTGNRKFFAMDASGIATTHCEKASCRNPLHRPAIGDEYAKRRDDIGQRHGGRVYRPGPTTVNHLLTLVICFQCYNFQGRRRTRIRPGPTTVNHLLTLVICFQCYNFQGRRRTRIRPGPTTVNHLLTLVICFQCYNFQGRRRTRIRPGPTTVNHLLTLVICFQCYNFQGRRRTRIRPGPTTVNHLLTLVICFQCYNFQGRRRTRIRPGPTTVNHLLTLVICFQCYNFQGRRTRIRLPPPFLSKYITILGRNARTCTALNSNSRFGYLRDEYAAAPECKDGGKQEIPEKIRRLAASSGTIRACENPGATPPGNENGH</sequence>
<keyword evidence="3" id="KW-1185">Reference proteome</keyword>
<evidence type="ECO:0000256" key="1">
    <source>
        <dbReference type="SAM" id="MobiDB-lite"/>
    </source>
</evidence>
<evidence type="ECO:0000313" key="3">
    <source>
        <dbReference type="Proteomes" id="UP001159363"/>
    </source>
</evidence>
<dbReference type="EMBL" id="JARBHB010000014">
    <property type="protein sequence ID" value="KAJ8868823.1"/>
    <property type="molecule type" value="Genomic_DNA"/>
</dbReference>
<dbReference type="Proteomes" id="UP001159363">
    <property type="component" value="Chromosome 13"/>
</dbReference>
<evidence type="ECO:0000313" key="2">
    <source>
        <dbReference type="EMBL" id="KAJ8868823.1"/>
    </source>
</evidence>